<dbReference type="EMBL" id="CM001220">
    <property type="protein sequence ID" value="AES87001.1"/>
    <property type="molecule type" value="Genomic_DNA"/>
</dbReference>
<feature type="signal peptide" evidence="1">
    <location>
        <begin position="1"/>
        <end position="24"/>
    </location>
</feature>
<dbReference type="HOGENOM" id="CLU_1838099_0_0_1"/>
<evidence type="ECO:0000256" key="1">
    <source>
        <dbReference type="SAM" id="SignalP"/>
    </source>
</evidence>
<gene>
    <name evidence="2" type="ordered locus">MTR_4g018950</name>
</gene>
<feature type="chain" id="PRO_5014573098" description="Transmembrane protein" evidence="1">
    <location>
        <begin position="25"/>
        <end position="140"/>
    </location>
</feature>
<evidence type="ECO:0000313" key="3">
    <source>
        <dbReference type="EnsemblPlants" id="AES87001"/>
    </source>
</evidence>
<reference evidence="2 4" key="1">
    <citation type="journal article" date="2011" name="Nature">
        <title>The Medicago genome provides insight into the evolution of rhizobial symbioses.</title>
        <authorList>
            <person name="Young N.D."/>
            <person name="Debelle F."/>
            <person name="Oldroyd G.E."/>
            <person name="Geurts R."/>
            <person name="Cannon S.B."/>
            <person name="Udvardi M.K."/>
            <person name="Benedito V.A."/>
            <person name="Mayer K.F."/>
            <person name="Gouzy J."/>
            <person name="Schoof H."/>
            <person name="Van de Peer Y."/>
            <person name="Proost S."/>
            <person name="Cook D.R."/>
            <person name="Meyers B.C."/>
            <person name="Spannagl M."/>
            <person name="Cheung F."/>
            <person name="De Mita S."/>
            <person name="Krishnakumar V."/>
            <person name="Gundlach H."/>
            <person name="Zhou S."/>
            <person name="Mudge J."/>
            <person name="Bharti A.K."/>
            <person name="Murray J.D."/>
            <person name="Naoumkina M.A."/>
            <person name="Rosen B."/>
            <person name="Silverstein K.A."/>
            <person name="Tang H."/>
            <person name="Rombauts S."/>
            <person name="Zhao P.X."/>
            <person name="Zhou P."/>
            <person name="Barbe V."/>
            <person name="Bardou P."/>
            <person name="Bechner M."/>
            <person name="Bellec A."/>
            <person name="Berger A."/>
            <person name="Berges H."/>
            <person name="Bidwell S."/>
            <person name="Bisseling T."/>
            <person name="Choisne N."/>
            <person name="Couloux A."/>
            <person name="Denny R."/>
            <person name="Deshpande S."/>
            <person name="Dai X."/>
            <person name="Doyle J.J."/>
            <person name="Dudez A.M."/>
            <person name="Farmer A.D."/>
            <person name="Fouteau S."/>
            <person name="Franken C."/>
            <person name="Gibelin C."/>
            <person name="Gish J."/>
            <person name="Goldstein S."/>
            <person name="Gonzalez A.J."/>
            <person name="Green P.J."/>
            <person name="Hallab A."/>
            <person name="Hartog M."/>
            <person name="Hua A."/>
            <person name="Humphray S.J."/>
            <person name="Jeong D.H."/>
            <person name="Jing Y."/>
            <person name="Jocker A."/>
            <person name="Kenton S.M."/>
            <person name="Kim D.J."/>
            <person name="Klee K."/>
            <person name="Lai H."/>
            <person name="Lang C."/>
            <person name="Lin S."/>
            <person name="Macmil S.L."/>
            <person name="Magdelenat G."/>
            <person name="Matthews L."/>
            <person name="McCorrison J."/>
            <person name="Monaghan E.L."/>
            <person name="Mun J.H."/>
            <person name="Najar F.Z."/>
            <person name="Nicholson C."/>
            <person name="Noirot C."/>
            <person name="O'Bleness M."/>
            <person name="Paule C.R."/>
            <person name="Poulain J."/>
            <person name="Prion F."/>
            <person name="Qin B."/>
            <person name="Qu C."/>
            <person name="Retzel E.F."/>
            <person name="Riddle C."/>
            <person name="Sallet E."/>
            <person name="Samain S."/>
            <person name="Samson N."/>
            <person name="Sanders I."/>
            <person name="Saurat O."/>
            <person name="Scarpelli C."/>
            <person name="Schiex T."/>
            <person name="Segurens B."/>
            <person name="Severin A.J."/>
            <person name="Sherrier D.J."/>
            <person name="Shi R."/>
            <person name="Sims S."/>
            <person name="Singer S.R."/>
            <person name="Sinharoy S."/>
            <person name="Sterck L."/>
            <person name="Viollet A."/>
            <person name="Wang B.B."/>
            <person name="Wang K."/>
            <person name="Wang M."/>
            <person name="Wang X."/>
            <person name="Warfsmann J."/>
            <person name="Weissenbach J."/>
            <person name="White D.D."/>
            <person name="White J.D."/>
            <person name="Wiley G.B."/>
            <person name="Wincker P."/>
            <person name="Xing Y."/>
            <person name="Yang L."/>
            <person name="Yao Z."/>
            <person name="Ying F."/>
            <person name="Zhai J."/>
            <person name="Zhou L."/>
            <person name="Zuber A."/>
            <person name="Denarie J."/>
            <person name="Dixon R.A."/>
            <person name="May G.D."/>
            <person name="Schwartz D.C."/>
            <person name="Rogers J."/>
            <person name="Quetier F."/>
            <person name="Town C.D."/>
            <person name="Roe B.A."/>
        </authorList>
    </citation>
    <scope>NUCLEOTIDE SEQUENCE [LARGE SCALE GENOMIC DNA]</scope>
    <source>
        <strain evidence="2">A17</strain>
        <strain evidence="3 4">cv. Jemalong A17</strain>
    </source>
</reference>
<dbReference type="EnsemblPlants" id="AES87001">
    <property type="protein sequence ID" value="AES87001"/>
    <property type="gene ID" value="MTR_4g018950"/>
</dbReference>
<protein>
    <recommendedName>
        <fullName evidence="5">Transmembrane protein</fullName>
    </recommendedName>
</protein>
<evidence type="ECO:0000313" key="4">
    <source>
        <dbReference type="Proteomes" id="UP000002051"/>
    </source>
</evidence>
<dbReference type="AlphaFoldDB" id="G7JR88"/>
<proteinExistence type="predicted"/>
<accession>G7JR88</accession>
<organism evidence="2 4">
    <name type="scientific">Medicago truncatula</name>
    <name type="common">Barrel medic</name>
    <name type="synonym">Medicago tribuloides</name>
    <dbReference type="NCBI Taxonomy" id="3880"/>
    <lineage>
        <taxon>Eukaryota</taxon>
        <taxon>Viridiplantae</taxon>
        <taxon>Streptophyta</taxon>
        <taxon>Embryophyta</taxon>
        <taxon>Tracheophyta</taxon>
        <taxon>Spermatophyta</taxon>
        <taxon>Magnoliopsida</taxon>
        <taxon>eudicotyledons</taxon>
        <taxon>Gunneridae</taxon>
        <taxon>Pentapetalae</taxon>
        <taxon>rosids</taxon>
        <taxon>fabids</taxon>
        <taxon>Fabales</taxon>
        <taxon>Fabaceae</taxon>
        <taxon>Papilionoideae</taxon>
        <taxon>50 kb inversion clade</taxon>
        <taxon>NPAAA clade</taxon>
        <taxon>Hologalegina</taxon>
        <taxon>IRL clade</taxon>
        <taxon>Trifolieae</taxon>
        <taxon>Medicago</taxon>
    </lineage>
</organism>
<sequence>MGTSTYLHCHNFLLLCLKCATLRAKNDYRFSILKFDFSGAPTTAAASPATQTTSNMLSVSRHTAKIKQSSQSSSSLSPFFCNSIIGWTCVPSGTQVQGSSVVKCLFNPARTSIPTNSKVPKIEEPELLRSGELLMREFEE</sequence>
<reference evidence="2 4" key="2">
    <citation type="journal article" date="2014" name="BMC Genomics">
        <title>An improved genome release (version Mt4.0) for the model legume Medicago truncatula.</title>
        <authorList>
            <person name="Tang H."/>
            <person name="Krishnakumar V."/>
            <person name="Bidwell S."/>
            <person name="Rosen B."/>
            <person name="Chan A."/>
            <person name="Zhou S."/>
            <person name="Gentzbittel L."/>
            <person name="Childs K.L."/>
            <person name="Yandell M."/>
            <person name="Gundlach H."/>
            <person name="Mayer K.F."/>
            <person name="Schwartz D.C."/>
            <person name="Town C.D."/>
        </authorList>
    </citation>
    <scope>GENOME REANNOTATION</scope>
    <source>
        <strain evidence="3 4">cv. Jemalong A17</strain>
    </source>
</reference>
<dbReference type="Proteomes" id="UP000002051">
    <property type="component" value="Chromosome 4"/>
</dbReference>
<name>G7JR88_MEDTR</name>
<dbReference type="PaxDb" id="3880-AES87001"/>
<reference evidence="3" key="3">
    <citation type="submission" date="2015-04" db="UniProtKB">
        <authorList>
            <consortium name="EnsemblPlants"/>
        </authorList>
    </citation>
    <scope>IDENTIFICATION</scope>
    <source>
        <strain evidence="3">cv. Jemalong A17</strain>
    </source>
</reference>
<evidence type="ECO:0000313" key="2">
    <source>
        <dbReference type="EMBL" id="AES87001.1"/>
    </source>
</evidence>
<keyword evidence="4" id="KW-1185">Reference proteome</keyword>
<keyword evidence="1" id="KW-0732">Signal</keyword>
<evidence type="ECO:0008006" key="5">
    <source>
        <dbReference type="Google" id="ProtNLM"/>
    </source>
</evidence>